<gene>
    <name evidence="2" type="ORF">SAMN02746019_00024660</name>
</gene>
<dbReference type="InterPro" id="IPR002155">
    <property type="entry name" value="Thiolase"/>
</dbReference>
<evidence type="ECO:0000313" key="3">
    <source>
        <dbReference type="Proteomes" id="UP000197025"/>
    </source>
</evidence>
<dbReference type="Gene3D" id="3.40.47.10">
    <property type="match status" value="1"/>
</dbReference>
<dbReference type="PANTHER" id="PTHR42870:SF6">
    <property type="entry name" value="ACETYL-COA C-ACYLTRANSFERASE"/>
    <property type="match status" value="1"/>
</dbReference>
<keyword evidence="2" id="KW-0808">Transferase</keyword>
<evidence type="ECO:0000313" key="2">
    <source>
        <dbReference type="EMBL" id="SNB59513.1"/>
    </source>
</evidence>
<proteinExistence type="predicted"/>
<protein>
    <submittedName>
        <fullName evidence="2">Acetyl-CoA C-acetyltransferase</fullName>
    </submittedName>
</protein>
<dbReference type="CDD" id="cd00829">
    <property type="entry name" value="SCP-x_thiolase"/>
    <property type="match status" value="1"/>
</dbReference>
<name>A0A212QJD3_9CHLR</name>
<dbReference type="Pfam" id="PF22691">
    <property type="entry name" value="Thiolase_C_1"/>
    <property type="match status" value="1"/>
</dbReference>
<dbReference type="AlphaFoldDB" id="A0A212QJD3"/>
<dbReference type="GO" id="GO:0016747">
    <property type="term" value="F:acyltransferase activity, transferring groups other than amino-acyl groups"/>
    <property type="evidence" value="ECO:0007669"/>
    <property type="project" value="InterPro"/>
</dbReference>
<dbReference type="Proteomes" id="UP000197025">
    <property type="component" value="Unassembled WGS sequence"/>
</dbReference>
<organism evidence="2 3">
    <name type="scientific">Thermoflexus hugenholtzii JAD2</name>
    <dbReference type="NCBI Taxonomy" id="877466"/>
    <lineage>
        <taxon>Bacteria</taxon>
        <taxon>Bacillati</taxon>
        <taxon>Chloroflexota</taxon>
        <taxon>Thermoflexia</taxon>
        <taxon>Thermoflexales</taxon>
        <taxon>Thermoflexaceae</taxon>
        <taxon>Thermoflexus</taxon>
    </lineage>
</organism>
<dbReference type="RefSeq" id="WP_200808044.1">
    <property type="nucleotide sequence ID" value="NZ_FYEK01000007.1"/>
</dbReference>
<dbReference type="PANTHER" id="PTHR42870">
    <property type="entry name" value="ACETYL-COA C-ACETYLTRANSFERASE"/>
    <property type="match status" value="1"/>
</dbReference>
<dbReference type="PIRSF" id="PIRSF000429">
    <property type="entry name" value="Ac-CoA_Ac_transf"/>
    <property type="match status" value="1"/>
</dbReference>
<accession>A0A212QJD3</accession>
<evidence type="ECO:0000259" key="1">
    <source>
        <dbReference type="Pfam" id="PF22691"/>
    </source>
</evidence>
<dbReference type="InterPro" id="IPR016039">
    <property type="entry name" value="Thiolase-like"/>
</dbReference>
<keyword evidence="3" id="KW-1185">Reference proteome</keyword>
<dbReference type="SUPFAM" id="SSF53901">
    <property type="entry name" value="Thiolase-like"/>
    <property type="match status" value="2"/>
</dbReference>
<sequence length="388" mass="41838">MGRLMSEVAIVGVGWSGFRSITPDLSFREMMFEAAAMAYADAGIHPRRDLDGLVTAEEDFHEGIAISDEYVPDQMGAVLKSVHTIAGDGLQALAAGVMQIAAGAARILAVESHSKASNIQNLPQITALAMDPIFQRPLDAHPLFIAGLEMRRYLEATRTSLEHVARVVVKNRRNAMRNPRAAFPADLTVEDVLRSEPLAEPLTRLMAAEPADGCVVIVLARGDIARSLTDRAIWIRGIGWATDSYTLEGRDWEGARYLRRAAEIAYQQAGIRSPRRAFDLVEIDDTFAYKELQHLEALGLCRPGEAGWWTAEGATEIGGELPVNPSGGCLGEGHLLDASGLARLLEAVLQLRGEAGPRQIPHAGTALVASWRGLPTATGAVAVLSREP</sequence>
<reference evidence="3" key="1">
    <citation type="submission" date="2017-06" db="EMBL/GenBank/DDBJ databases">
        <authorList>
            <person name="Varghese N."/>
            <person name="Submissions S."/>
        </authorList>
    </citation>
    <scope>NUCLEOTIDE SEQUENCE [LARGE SCALE GENOMIC DNA]</scope>
    <source>
        <strain evidence="3">JAD2</strain>
    </source>
</reference>
<dbReference type="InterPro" id="IPR055140">
    <property type="entry name" value="Thiolase_C_2"/>
</dbReference>
<dbReference type="InParanoid" id="A0A212QJD3"/>
<dbReference type="EMBL" id="FYEK01000007">
    <property type="protein sequence ID" value="SNB59513.1"/>
    <property type="molecule type" value="Genomic_DNA"/>
</dbReference>
<feature type="domain" description="Thiolase C-terminal" evidence="1">
    <location>
        <begin position="250"/>
        <end position="385"/>
    </location>
</feature>